<evidence type="ECO:0000256" key="2">
    <source>
        <dbReference type="ARBA" id="ARBA00022801"/>
    </source>
</evidence>
<evidence type="ECO:0000259" key="5">
    <source>
        <dbReference type="Pfam" id="PF00149"/>
    </source>
</evidence>
<dbReference type="GO" id="GO:0046872">
    <property type="term" value="F:metal ion binding"/>
    <property type="evidence" value="ECO:0007669"/>
    <property type="project" value="UniProtKB-KW"/>
</dbReference>
<dbReference type="Proteomes" id="UP000236752">
    <property type="component" value="Unassembled WGS sequence"/>
</dbReference>
<sequence length="275" mass="30924">MKIVHISDIHFTVPGERMGGLNPHKRLAQALNDVNENHSDAARIVITGDLTHWAEREAYAALRDVLAQQAISVRLLVGNHDNRETFLSVFPEQETDAHGYVNYSEVVGDSCFIYLDSTQPLTHAGHFGPDRCAWLQAELEKATHARIFLHHNPMEIKLPAEDQIALVAEDRPRLRALLETYKAKIDYIHFGHVHAPIHGTYCGIPFSSVPSTCNQSYPDMKETKLLAGGPMEPAYHVLLIQERDTIIHQIPFNWDGPLFATGAEWEDWSKPVAAQ</sequence>
<dbReference type="RefSeq" id="WP_103911530.1">
    <property type="nucleotide sequence ID" value="NZ_FNUZ01000006.1"/>
</dbReference>
<accession>A0A1H6B0U2</accession>
<dbReference type="SUPFAM" id="SSF56300">
    <property type="entry name" value="Metallo-dependent phosphatases"/>
    <property type="match status" value="1"/>
</dbReference>
<name>A0A1H6B0U2_9RHOB</name>
<dbReference type="OrthoDB" id="651281at2"/>
<dbReference type="InterPro" id="IPR050884">
    <property type="entry name" value="CNP_phosphodiesterase-III"/>
</dbReference>
<dbReference type="PANTHER" id="PTHR42988">
    <property type="entry name" value="PHOSPHOHYDROLASE"/>
    <property type="match status" value="1"/>
</dbReference>
<dbReference type="EMBL" id="FNUZ01000006">
    <property type="protein sequence ID" value="SEG54451.1"/>
    <property type="molecule type" value="Genomic_DNA"/>
</dbReference>
<dbReference type="PANTHER" id="PTHR42988:SF2">
    <property type="entry name" value="CYCLIC NUCLEOTIDE PHOSPHODIESTERASE CBUA0032-RELATED"/>
    <property type="match status" value="1"/>
</dbReference>
<keyword evidence="1" id="KW-0479">Metal-binding</keyword>
<evidence type="ECO:0000256" key="1">
    <source>
        <dbReference type="ARBA" id="ARBA00022723"/>
    </source>
</evidence>
<dbReference type="InterPro" id="IPR004843">
    <property type="entry name" value="Calcineurin-like_PHP"/>
</dbReference>
<feature type="domain" description="Calcineurin-like phosphoesterase" evidence="5">
    <location>
        <begin position="1"/>
        <end position="196"/>
    </location>
</feature>
<keyword evidence="7" id="KW-1185">Reference proteome</keyword>
<dbReference type="Pfam" id="PF00149">
    <property type="entry name" value="Metallophos"/>
    <property type="match status" value="1"/>
</dbReference>
<dbReference type="AlphaFoldDB" id="A0A1H6B0U2"/>
<evidence type="ECO:0000256" key="4">
    <source>
        <dbReference type="ARBA" id="ARBA00025742"/>
    </source>
</evidence>
<evidence type="ECO:0000313" key="6">
    <source>
        <dbReference type="EMBL" id="SEG54451.1"/>
    </source>
</evidence>
<dbReference type="GO" id="GO:0016787">
    <property type="term" value="F:hydrolase activity"/>
    <property type="evidence" value="ECO:0007669"/>
    <property type="project" value="UniProtKB-KW"/>
</dbReference>
<evidence type="ECO:0000256" key="3">
    <source>
        <dbReference type="ARBA" id="ARBA00023004"/>
    </source>
</evidence>
<protein>
    <submittedName>
        <fullName evidence="6">Calcineurin-like phosphoesterase</fullName>
    </submittedName>
</protein>
<dbReference type="InterPro" id="IPR029052">
    <property type="entry name" value="Metallo-depent_PP-like"/>
</dbReference>
<evidence type="ECO:0000313" key="7">
    <source>
        <dbReference type="Proteomes" id="UP000236752"/>
    </source>
</evidence>
<organism evidence="6 7">
    <name type="scientific">Thalassococcus halodurans</name>
    <dbReference type="NCBI Taxonomy" id="373675"/>
    <lineage>
        <taxon>Bacteria</taxon>
        <taxon>Pseudomonadati</taxon>
        <taxon>Pseudomonadota</taxon>
        <taxon>Alphaproteobacteria</taxon>
        <taxon>Rhodobacterales</taxon>
        <taxon>Roseobacteraceae</taxon>
        <taxon>Thalassococcus</taxon>
    </lineage>
</organism>
<keyword evidence="3" id="KW-0408">Iron</keyword>
<keyword evidence="2" id="KW-0378">Hydrolase</keyword>
<dbReference type="Gene3D" id="3.60.21.10">
    <property type="match status" value="1"/>
</dbReference>
<comment type="similarity">
    <text evidence="4">Belongs to the cyclic nucleotide phosphodiesterase class-III family.</text>
</comment>
<gene>
    <name evidence="6" type="ORF">SAMN04488045_3221</name>
</gene>
<reference evidence="6 7" key="1">
    <citation type="submission" date="2016-10" db="EMBL/GenBank/DDBJ databases">
        <authorList>
            <person name="de Groot N.N."/>
        </authorList>
    </citation>
    <scope>NUCLEOTIDE SEQUENCE [LARGE SCALE GENOMIC DNA]</scope>
    <source>
        <strain evidence="6 7">DSM 26915</strain>
    </source>
</reference>
<proteinExistence type="inferred from homology"/>